<name>A0ABV9JB98_9LACT</name>
<evidence type="ECO:0000256" key="1">
    <source>
        <dbReference type="ARBA" id="ARBA00023015"/>
    </source>
</evidence>
<comment type="caution">
    <text evidence="5">The sequence shown here is derived from an EMBL/GenBank/DDBJ whole genome shotgun (WGS) entry which is preliminary data.</text>
</comment>
<dbReference type="SUPFAM" id="SSF46785">
    <property type="entry name" value="Winged helix' DNA-binding domain"/>
    <property type="match status" value="1"/>
</dbReference>
<dbReference type="PRINTS" id="PR00598">
    <property type="entry name" value="HTHMARR"/>
</dbReference>
<dbReference type="Pfam" id="PF01047">
    <property type="entry name" value="MarR"/>
    <property type="match status" value="1"/>
</dbReference>
<accession>A0ABV9JB98</accession>
<dbReference type="PROSITE" id="PS50995">
    <property type="entry name" value="HTH_MARR_2"/>
    <property type="match status" value="1"/>
</dbReference>
<gene>
    <name evidence="5" type="ORF">ACFO26_01315</name>
</gene>
<protein>
    <submittedName>
        <fullName evidence="5">MarR family transcriptional regulator</fullName>
    </submittedName>
</protein>
<keyword evidence="3" id="KW-0804">Transcription</keyword>
<keyword evidence="1" id="KW-0805">Transcription regulation</keyword>
<evidence type="ECO:0000313" key="5">
    <source>
        <dbReference type="EMBL" id="MFC4651547.1"/>
    </source>
</evidence>
<dbReference type="Proteomes" id="UP001595987">
    <property type="component" value="Unassembled WGS sequence"/>
</dbReference>
<sequence>MKELQILTLIHTLGAARATDIAKNQKLALSTVTITLNRLEDKGYIKRERSKEDRRVTYIDLTPKGAKLTASHREFFQNITNNLFASVYGTTENKLAGELADLHTSLENMK</sequence>
<keyword evidence="2" id="KW-0238">DNA-binding</keyword>
<evidence type="ECO:0000256" key="2">
    <source>
        <dbReference type="ARBA" id="ARBA00023125"/>
    </source>
</evidence>
<organism evidence="5 6">
    <name type="scientific">Lactococcus nasutitermitis</name>
    <dbReference type="NCBI Taxonomy" id="1652957"/>
    <lineage>
        <taxon>Bacteria</taxon>
        <taxon>Bacillati</taxon>
        <taxon>Bacillota</taxon>
        <taxon>Bacilli</taxon>
        <taxon>Lactobacillales</taxon>
        <taxon>Streptococcaceae</taxon>
        <taxon>Lactococcus</taxon>
    </lineage>
</organism>
<proteinExistence type="predicted"/>
<evidence type="ECO:0000259" key="4">
    <source>
        <dbReference type="PROSITE" id="PS50995"/>
    </source>
</evidence>
<dbReference type="SMART" id="SM00347">
    <property type="entry name" value="HTH_MARR"/>
    <property type="match status" value="1"/>
</dbReference>
<dbReference type="EMBL" id="JBHSGD010000001">
    <property type="protein sequence ID" value="MFC4651547.1"/>
    <property type="molecule type" value="Genomic_DNA"/>
</dbReference>
<evidence type="ECO:0000313" key="6">
    <source>
        <dbReference type="Proteomes" id="UP001595987"/>
    </source>
</evidence>
<dbReference type="Gene3D" id="1.10.10.10">
    <property type="entry name" value="Winged helix-like DNA-binding domain superfamily/Winged helix DNA-binding domain"/>
    <property type="match status" value="1"/>
</dbReference>
<reference evidence="6" key="1">
    <citation type="journal article" date="2019" name="Int. J. Syst. Evol. Microbiol.">
        <title>The Global Catalogue of Microorganisms (GCM) 10K type strain sequencing project: providing services to taxonomists for standard genome sequencing and annotation.</title>
        <authorList>
            <consortium name="The Broad Institute Genomics Platform"/>
            <consortium name="The Broad Institute Genome Sequencing Center for Infectious Disease"/>
            <person name="Wu L."/>
            <person name="Ma J."/>
        </authorList>
    </citation>
    <scope>NUCLEOTIDE SEQUENCE [LARGE SCALE GENOMIC DNA]</scope>
    <source>
        <strain evidence="6">CCUG 63287</strain>
    </source>
</reference>
<dbReference type="InterPro" id="IPR036390">
    <property type="entry name" value="WH_DNA-bd_sf"/>
</dbReference>
<feature type="domain" description="HTH marR-type" evidence="4">
    <location>
        <begin position="1"/>
        <end position="110"/>
    </location>
</feature>
<dbReference type="InterPro" id="IPR000835">
    <property type="entry name" value="HTH_MarR-typ"/>
</dbReference>
<dbReference type="PANTHER" id="PTHR42756">
    <property type="entry name" value="TRANSCRIPTIONAL REGULATOR, MARR"/>
    <property type="match status" value="1"/>
</dbReference>
<dbReference type="InterPro" id="IPR036388">
    <property type="entry name" value="WH-like_DNA-bd_sf"/>
</dbReference>
<dbReference type="PANTHER" id="PTHR42756:SF1">
    <property type="entry name" value="TRANSCRIPTIONAL REPRESSOR OF EMRAB OPERON"/>
    <property type="match status" value="1"/>
</dbReference>
<evidence type="ECO:0000256" key="3">
    <source>
        <dbReference type="ARBA" id="ARBA00023163"/>
    </source>
</evidence>
<dbReference type="RefSeq" id="WP_244842601.1">
    <property type="nucleotide sequence ID" value="NZ_BOVQ01000003.1"/>
</dbReference>
<keyword evidence="6" id="KW-1185">Reference proteome</keyword>